<evidence type="ECO:0000256" key="1">
    <source>
        <dbReference type="ARBA" id="ARBA00004173"/>
    </source>
</evidence>
<evidence type="ECO:0008006" key="8">
    <source>
        <dbReference type="Google" id="ProtNLM"/>
    </source>
</evidence>
<dbReference type="Gene3D" id="1.25.40.10">
    <property type="entry name" value="Tetratricopeptide repeat domain"/>
    <property type="match status" value="1"/>
</dbReference>
<evidence type="ECO:0000256" key="3">
    <source>
        <dbReference type="ARBA" id="ARBA00022946"/>
    </source>
</evidence>
<dbReference type="NCBIfam" id="TIGR00756">
    <property type="entry name" value="PPR"/>
    <property type="match status" value="3"/>
</dbReference>
<dbReference type="InterPro" id="IPR002885">
    <property type="entry name" value="PPR_rpt"/>
</dbReference>
<feature type="non-terminal residue" evidence="6">
    <location>
        <position position="1"/>
    </location>
</feature>
<comment type="subcellular location">
    <subcellularLocation>
        <location evidence="1">Mitochondrion</location>
    </subcellularLocation>
</comment>
<evidence type="ECO:0000313" key="6">
    <source>
        <dbReference type="EMBL" id="KAH9301181.1"/>
    </source>
</evidence>
<dbReference type="EMBL" id="JAHRHJ020000009">
    <property type="protein sequence ID" value="KAH9301181.1"/>
    <property type="molecule type" value="Genomic_DNA"/>
</dbReference>
<name>A0AA38FH30_TAXCH</name>
<dbReference type="OMA" id="LWECIEN"/>
<proteinExistence type="predicted"/>
<keyword evidence="7" id="KW-1185">Reference proteome</keyword>
<dbReference type="AlphaFoldDB" id="A0AA38FH30"/>
<accession>A0AA38FH30</accession>
<sequence>AFLGRNIHININIISKGQVRVKFERNRIQLKSCCKIWRPFICRSRSWDVTTTINLVKQEFKDMAVTEQTSLCGEKEDSDAGYVFLLKNCVKSKSLRHGKSVHARIIKTVIDPHTYLQNNLIAMYAKLNNFADAHQVFDRMPQRNVVSWTALISGYAKFQCGDDALRIFVQMLTSGVKPNEFTFMSVLCLCDLKRGKQVQGHVIKTGSDSYVQVSNALVDMYAKCGVLQDACYVFDRMRKPDTIAWNTMIA</sequence>
<evidence type="ECO:0000256" key="2">
    <source>
        <dbReference type="ARBA" id="ARBA00022737"/>
    </source>
</evidence>
<protein>
    <recommendedName>
        <fullName evidence="8">Pentatricopeptide repeat-containing protein</fullName>
    </recommendedName>
</protein>
<dbReference type="Pfam" id="PF01535">
    <property type="entry name" value="PPR"/>
    <property type="match status" value="1"/>
</dbReference>
<gene>
    <name evidence="6" type="ORF">KI387_012764</name>
</gene>
<keyword evidence="4" id="KW-0496">Mitochondrion</keyword>
<dbReference type="PANTHER" id="PTHR24015:SF548">
    <property type="entry name" value="OS08G0340900 PROTEIN"/>
    <property type="match status" value="1"/>
</dbReference>
<evidence type="ECO:0000313" key="7">
    <source>
        <dbReference type="Proteomes" id="UP000824469"/>
    </source>
</evidence>
<organism evidence="6 7">
    <name type="scientific">Taxus chinensis</name>
    <name type="common">Chinese yew</name>
    <name type="synonym">Taxus wallichiana var. chinensis</name>
    <dbReference type="NCBI Taxonomy" id="29808"/>
    <lineage>
        <taxon>Eukaryota</taxon>
        <taxon>Viridiplantae</taxon>
        <taxon>Streptophyta</taxon>
        <taxon>Embryophyta</taxon>
        <taxon>Tracheophyta</taxon>
        <taxon>Spermatophyta</taxon>
        <taxon>Pinopsida</taxon>
        <taxon>Pinidae</taxon>
        <taxon>Conifers II</taxon>
        <taxon>Cupressales</taxon>
        <taxon>Taxaceae</taxon>
        <taxon>Taxus</taxon>
    </lineage>
</organism>
<evidence type="ECO:0000256" key="4">
    <source>
        <dbReference type="ARBA" id="ARBA00023128"/>
    </source>
</evidence>
<dbReference type="InterPro" id="IPR011990">
    <property type="entry name" value="TPR-like_helical_dom_sf"/>
</dbReference>
<dbReference type="InterPro" id="IPR046960">
    <property type="entry name" value="PPR_At4g14850-like_plant"/>
</dbReference>
<dbReference type="GO" id="GO:0005739">
    <property type="term" value="C:mitochondrion"/>
    <property type="evidence" value="ECO:0007669"/>
    <property type="project" value="UniProtKB-SubCell"/>
</dbReference>
<reference evidence="6 7" key="1">
    <citation type="journal article" date="2021" name="Nat. Plants">
        <title>The Taxus genome provides insights into paclitaxel biosynthesis.</title>
        <authorList>
            <person name="Xiong X."/>
            <person name="Gou J."/>
            <person name="Liao Q."/>
            <person name="Li Y."/>
            <person name="Zhou Q."/>
            <person name="Bi G."/>
            <person name="Li C."/>
            <person name="Du R."/>
            <person name="Wang X."/>
            <person name="Sun T."/>
            <person name="Guo L."/>
            <person name="Liang H."/>
            <person name="Lu P."/>
            <person name="Wu Y."/>
            <person name="Zhang Z."/>
            <person name="Ro D.K."/>
            <person name="Shang Y."/>
            <person name="Huang S."/>
            <person name="Yan J."/>
        </authorList>
    </citation>
    <scope>NUCLEOTIDE SEQUENCE [LARGE SCALE GENOMIC DNA]</scope>
    <source>
        <strain evidence="6">Ta-2019</strain>
    </source>
</reference>
<keyword evidence="2" id="KW-0677">Repeat</keyword>
<dbReference type="Proteomes" id="UP000824469">
    <property type="component" value="Unassembled WGS sequence"/>
</dbReference>
<dbReference type="PANTHER" id="PTHR24015">
    <property type="entry name" value="OS07G0578800 PROTEIN-RELATED"/>
    <property type="match status" value="1"/>
</dbReference>
<feature type="non-terminal residue" evidence="6">
    <location>
        <position position="250"/>
    </location>
</feature>
<keyword evidence="3" id="KW-0809">Transit peptide</keyword>
<dbReference type="GO" id="GO:0009451">
    <property type="term" value="P:RNA modification"/>
    <property type="evidence" value="ECO:0007669"/>
    <property type="project" value="InterPro"/>
</dbReference>
<dbReference type="Pfam" id="PF13041">
    <property type="entry name" value="PPR_2"/>
    <property type="match status" value="1"/>
</dbReference>
<dbReference type="GO" id="GO:0003723">
    <property type="term" value="F:RNA binding"/>
    <property type="evidence" value="ECO:0007669"/>
    <property type="project" value="InterPro"/>
</dbReference>
<evidence type="ECO:0000256" key="5">
    <source>
        <dbReference type="PROSITE-ProRule" id="PRU00708"/>
    </source>
</evidence>
<dbReference type="FunFam" id="1.25.40.10:FF:000501">
    <property type="entry name" value="Putative pentatricopeptide repeat-containing protein mitochondrial"/>
    <property type="match status" value="1"/>
</dbReference>
<comment type="caution">
    <text evidence="6">The sequence shown here is derived from an EMBL/GenBank/DDBJ whole genome shotgun (WGS) entry which is preliminary data.</text>
</comment>
<feature type="repeat" description="PPR" evidence="5">
    <location>
        <begin position="144"/>
        <end position="178"/>
    </location>
</feature>
<dbReference type="PROSITE" id="PS51375">
    <property type="entry name" value="PPR"/>
    <property type="match status" value="1"/>
</dbReference>